<keyword evidence="3 5" id="KW-0597">Phosphoprotein</keyword>
<keyword evidence="7" id="KW-0812">Transmembrane</keyword>
<dbReference type="CDD" id="cd00082">
    <property type="entry name" value="HisKA"/>
    <property type="match status" value="1"/>
</dbReference>
<keyword evidence="7" id="KW-0472">Membrane</keyword>
<dbReference type="InterPro" id="IPR005467">
    <property type="entry name" value="His_kinase_dom"/>
</dbReference>
<name>A0ABW5TVP5_9SPHI</name>
<feature type="modified residue" description="4-aspartylphosphate" evidence="5">
    <location>
        <position position="807"/>
    </location>
</feature>
<evidence type="ECO:0000256" key="6">
    <source>
        <dbReference type="SAM" id="Coils"/>
    </source>
</evidence>
<feature type="transmembrane region" description="Helical" evidence="7">
    <location>
        <begin position="233"/>
        <end position="252"/>
    </location>
</feature>
<dbReference type="PANTHER" id="PTHR45339:SF1">
    <property type="entry name" value="HYBRID SIGNAL TRANSDUCTION HISTIDINE KINASE J"/>
    <property type="match status" value="1"/>
</dbReference>
<dbReference type="EC" id="2.7.13.3" evidence="2"/>
<evidence type="ECO:0000256" key="4">
    <source>
        <dbReference type="ARBA" id="ARBA00023012"/>
    </source>
</evidence>
<dbReference type="Gene3D" id="6.10.340.10">
    <property type="match status" value="1"/>
</dbReference>
<dbReference type="InterPro" id="IPR036890">
    <property type="entry name" value="HATPase_C_sf"/>
</dbReference>
<dbReference type="InterPro" id="IPR003661">
    <property type="entry name" value="HisK_dim/P_dom"/>
</dbReference>
<dbReference type="EMBL" id="JBHULV010000047">
    <property type="protein sequence ID" value="MFD2732795.1"/>
    <property type="molecule type" value="Genomic_DNA"/>
</dbReference>
<evidence type="ECO:0000259" key="9">
    <source>
        <dbReference type="PROSITE" id="PS50110"/>
    </source>
</evidence>
<dbReference type="PROSITE" id="PS50109">
    <property type="entry name" value="HIS_KIN"/>
    <property type="match status" value="1"/>
</dbReference>
<dbReference type="RefSeq" id="WP_379046950.1">
    <property type="nucleotide sequence ID" value="NZ_JBHSKW010000063.1"/>
</dbReference>
<evidence type="ECO:0000256" key="5">
    <source>
        <dbReference type="PROSITE-ProRule" id="PRU00169"/>
    </source>
</evidence>
<keyword evidence="7" id="KW-1133">Transmembrane helix</keyword>
<dbReference type="PROSITE" id="PS50110">
    <property type="entry name" value="RESPONSE_REGULATORY"/>
    <property type="match status" value="2"/>
</dbReference>
<dbReference type="InterPro" id="IPR036097">
    <property type="entry name" value="HisK_dim/P_sf"/>
</dbReference>
<dbReference type="SMART" id="SM00388">
    <property type="entry name" value="HisKA"/>
    <property type="match status" value="1"/>
</dbReference>
<feature type="coiled-coil region" evidence="6">
    <location>
        <begin position="312"/>
        <end position="367"/>
    </location>
</feature>
<dbReference type="Pfam" id="PF00512">
    <property type="entry name" value="HisKA"/>
    <property type="match status" value="1"/>
</dbReference>
<protein>
    <recommendedName>
        <fullName evidence="2">histidine kinase</fullName>
        <ecNumber evidence="2">2.7.13.3</ecNumber>
    </recommendedName>
</protein>
<comment type="catalytic activity">
    <reaction evidence="1">
        <text>ATP + protein L-histidine = ADP + protein N-phospho-L-histidine.</text>
        <dbReference type="EC" id="2.7.13.3"/>
    </reaction>
</comment>
<dbReference type="CDD" id="cd17546">
    <property type="entry name" value="REC_hyHK_CKI1_RcsC-like"/>
    <property type="match status" value="1"/>
</dbReference>
<keyword evidence="4" id="KW-0902">Two-component regulatory system</keyword>
<feature type="domain" description="Histidine kinase" evidence="8">
    <location>
        <begin position="377"/>
        <end position="599"/>
    </location>
</feature>
<dbReference type="InterPro" id="IPR011006">
    <property type="entry name" value="CheY-like_superfamily"/>
</dbReference>
<evidence type="ECO:0000313" key="10">
    <source>
        <dbReference type="EMBL" id="MFD2732795.1"/>
    </source>
</evidence>
<evidence type="ECO:0000256" key="3">
    <source>
        <dbReference type="ARBA" id="ARBA00022553"/>
    </source>
</evidence>
<dbReference type="SUPFAM" id="SSF55874">
    <property type="entry name" value="ATPase domain of HSP90 chaperone/DNA topoisomerase II/histidine kinase"/>
    <property type="match status" value="1"/>
</dbReference>
<dbReference type="SMART" id="SM00448">
    <property type="entry name" value="REC"/>
    <property type="match status" value="2"/>
</dbReference>
<dbReference type="CDD" id="cd00156">
    <property type="entry name" value="REC"/>
    <property type="match status" value="1"/>
</dbReference>
<evidence type="ECO:0000259" key="8">
    <source>
        <dbReference type="PROSITE" id="PS50109"/>
    </source>
</evidence>
<dbReference type="Pfam" id="PF00072">
    <property type="entry name" value="Response_reg"/>
    <property type="match status" value="2"/>
</dbReference>
<dbReference type="Gene3D" id="1.10.287.130">
    <property type="match status" value="1"/>
</dbReference>
<evidence type="ECO:0000256" key="7">
    <source>
        <dbReference type="SAM" id="Phobius"/>
    </source>
</evidence>
<dbReference type="Gene3D" id="3.30.565.10">
    <property type="entry name" value="Histidine kinase-like ATPase, C-terminal domain"/>
    <property type="match status" value="1"/>
</dbReference>
<evidence type="ECO:0000313" key="11">
    <source>
        <dbReference type="Proteomes" id="UP001597546"/>
    </source>
</evidence>
<feature type="modified residue" description="4-aspartylphosphate" evidence="5">
    <location>
        <position position="668"/>
    </location>
</feature>
<accession>A0ABW5TVP5</accession>
<keyword evidence="11" id="KW-1185">Reference proteome</keyword>
<dbReference type="SMART" id="SM00387">
    <property type="entry name" value="HATPase_c"/>
    <property type="match status" value="1"/>
</dbReference>
<evidence type="ECO:0000256" key="1">
    <source>
        <dbReference type="ARBA" id="ARBA00000085"/>
    </source>
</evidence>
<dbReference type="CDD" id="cd16922">
    <property type="entry name" value="HATPase_EvgS-ArcB-TorS-like"/>
    <property type="match status" value="1"/>
</dbReference>
<dbReference type="Proteomes" id="UP001597546">
    <property type="component" value="Unassembled WGS sequence"/>
</dbReference>
<dbReference type="InterPro" id="IPR004358">
    <property type="entry name" value="Sig_transdc_His_kin-like_C"/>
</dbReference>
<sequence length="888" mass="101368">MQAFTVGLSHIQIQYLQSIDDLQQFMLSGFHDPNFYKTGKQKNIDKFLLIQDSIRKDLYQLKAKAIQNKLHVTPSLDSLIDLSKQTLVLGKSLKLIYYQKGFENDGLEGKMRGYAHWIENSKIVLGTEILQLRRHEKDYMLRGKVEYAQLFFKEIDLLIQRLLNAESRADALHQYKKYFTAFFNYTERLGINKAEGIVPKTQNYIEKFGKVYAQTDKLAIQEIQYLQHRFTNLLIVFSISLLMLGFLLSWVLSKYLTRDIRALNKTMEAFISSDFKDIKHKDFEKSIMPNSIEIQKLYNDFNLLKTTLRNYINNLNHRTDELQTQSGELQELNEELQAQSEELQNLNEELYLQKQQEQSIRKEAEKANQAKSIFLATMSHEIRTPMNGVLGMATLLYDTPLNPEQSEYVKTIKTSGEILLNVINDVLDFSKIESGKLELDLHDFNLRDCIEEVMDMFAGKAAEKDLDLIYQIAHEIPLNLVADSLRLKQILINLTGNAIKFTAEGEVFIGVSLLKQNEDNHIELAFEVRDSGVGIPKDKLQRLFKAFSQVDSSTNRKYGGTGLGLVICERLVHLMDGTIIADSVLGVGSSFHFTIATAISTQPVLIKVPCSMTSQKGKRVLVLDDNETNLKILQIQLEHWELIPIMANSAKEALAELSKHTFDLVLTDMQMPDINGVEFAKSVKGKNPQLPIVLLSSVGDDSKNDFPELFSSILLKPVKQQDLCKALQKGFQFAHDTIEPTKKPTLLIEAFGEKHPLKILVAEDNYINQKLIDKILNRLGYQPIMAENGIEVLSLMELHDFDVILMDVQMPEMDGLEATQTIRSLPIVQPYIIALTANAMQEDKEECLKVGMNDFLSKPINIEELLKQLTHAFKFVSDRNTSKINRMK</sequence>
<evidence type="ECO:0000256" key="2">
    <source>
        <dbReference type="ARBA" id="ARBA00012438"/>
    </source>
</evidence>
<dbReference type="SUPFAM" id="SSF47384">
    <property type="entry name" value="Homodimeric domain of signal transducing histidine kinase"/>
    <property type="match status" value="1"/>
</dbReference>
<reference evidence="11" key="1">
    <citation type="journal article" date="2019" name="Int. J. Syst. Evol. Microbiol.">
        <title>The Global Catalogue of Microorganisms (GCM) 10K type strain sequencing project: providing services to taxonomists for standard genome sequencing and annotation.</title>
        <authorList>
            <consortium name="The Broad Institute Genomics Platform"/>
            <consortium name="The Broad Institute Genome Sequencing Center for Infectious Disease"/>
            <person name="Wu L."/>
            <person name="Ma J."/>
        </authorList>
    </citation>
    <scope>NUCLEOTIDE SEQUENCE [LARGE SCALE GENOMIC DNA]</scope>
    <source>
        <strain evidence="11">KCTC 42456</strain>
    </source>
</reference>
<comment type="caution">
    <text evidence="10">The sequence shown here is derived from an EMBL/GenBank/DDBJ whole genome shotgun (WGS) entry which is preliminary data.</text>
</comment>
<gene>
    <name evidence="10" type="ORF">ACFSSE_13885</name>
</gene>
<dbReference type="InterPro" id="IPR001789">
    <property type="entry name" value="Sig_transdc_resp-reg_receiver"/>
</dbReference>
<dbReference type="PANTHER" id="PTHR45339">
    <property type="entry name" value="HYBRID SIGNAL TRANSDUCTION HISTIDINE KINASE J"/>
    <property type="match status" value="1"/>
</dbReference>
<dbReference type="Gene3D" id="3.40.50.2300">
    <property type="match status" value="2"/>
</dbReference>
<keyword evidence="6" id="KW-0175">Coiled coil</keyword>
<dbReference type="SUPFAM" id="SSF52172">
    <property type="entry name" value="CheY-like"/>
    <property type="match status" value="2"/>
</dbReference>
<proteinExistence type="predicted"/>
<dbReference type="PRINTS" id="PR00344">
    <property type="entry name" value="BCTRLSENSOR"/>
</dbReference>
<feature type="domain" description="Response regulatory" evidence="9">
    <location>
        <begin position="758"/>
        <end position="873"/>
    </location>
</feature>
<feature type="domain" description="Response regulatory" evidence="9">
    <location>
        <begin position="619"/>
        <end position="731"/>
    </location>
</feature>
<dbReference type="InterPro" id="IPR003594">
    <property type="entry name" value="HATPase_dom"/>
</dbReference>
<dbReference type="Pfam" id="PF02518">
    <property type="entry name" value="HATPase_c"/>
    <property type="match status" value="1"/>
</dbReference>
<organism evidence="10 11">
    <name type="scientific">Pedobacter alpinus</name>
    <dbReference type="NCBI Taxonomy" id="1590643"/>
    <lineage>
        <taxon>Bacteria</taxon>
        <taxon>Pseudomonadati</taxon>
        <taxon>Bacteroidota</taxon>
        <taxon>Sphingobacteriia</taxon>
        <taxon>Sphingobacteriales</taxon>
        <taxon>Sphingobacteriaceae</taxon>
        <taxon>Pedobacter</taxon>
    </lineage>
</organism>